<evidence type="ECO:0000313" key="3">
    <source>
        <dbReference type="Proteomes" id="UP001562354"/>
    </source>
</evidence>
<evidence type="ECO:0000313" key="2">
    <source>
        <dbReference type="EMBL" id="KAL1303607.1"/>
    </source>
</evidence>
<dbReference type="RefSeq" id="XP_069199882.1">
    <property type="nucleotide sequence ID" value="XM_069347007.1"/>
</dbReference>
<dbReference type="EMBL" id="JBFMKM010000010">
    <property type="protein sequence ID" value="KAL1303607.1"/>
    <property type="molecule type" value="Genomic_DNA"/>
</dbReference>
<keyword evidence="3" id="KW-1185">Reference proteome</keyword>
<protein>
    <recommendedName>
        <fullName evidence="1">Tautomerase cis-CaaD-like domain-containing protein</fullName>
    </recommendedName>
</protein>
<feature type="domain" description="Tautomerase cis-CaaD-like" evidence="1">
    <location>
        <begin position="1"/>
        <end position="134"/>
    </location>
</feature>
<dbReference type="Gene3D" id="3.30.429.10">
    <property type="entry name" value="Macrophage Migration Inhibitory Factor"/>
    <property type="match status" value="1"/>
</dbReference>
<dbReference type="Pfam" id="PF14832">
    <property type="entry name" value="Tautomerase_3"/>
    <property type="match status" value="1"/>
</dbReference>
<comment type="caution">
    <text evidence="2">The sequence shown here is derived from an EMBL/GenBank/DDBJ whole genome shotgun (WGS) entry which is preliminary data.</text>
</comment>
<evidence type="ECO:0000259" key="1">
    <source>
        <dbReference type="Pfam" id="PF14832"/>
    </source>
</evidence>
<name>A0ABR3PC17_9PEZI</name>
<proteinExistence type="predicted"/>
<dbReference type="SUPFAM" id="SSF55331">
    <property type="entry name" value="Tautomerase/MIF"/>
    <property type="match status" value="1"/>
</dbReference>
<dbReference type="InterPro" id="IPR028116">
    <property type="entry name" value="Cis-CaaD-like"/>
</dbReference>
<organism evidence="2 3">
    <name type="scientific">Neodothiora populina</name>
    <dbReference type="NCBI Taxonomy" id="2781224"/>
    <lineage>
        <taxon>Eukaryota</taxon>
        <taxon>Fungi</taxon>
        <taxon>Dikarya</taxon>
        <taxon>Ascomycota</taxon>
        <taxon>Pezizomycotina</taxon>
        <taxon>Dothideomycetes</taxon>
        <taxon>Dothideomycetidae</taxon>
        <taxon>Dothideales</taxon>
        <taxon>Dothioraceae</taxon>
        <taxon>Neodothiora</taxon>
    </lineage>
</organism>
<gene>
    <name evidence="2" type="ORF">AAFC00_006971</name>
</gene>
<reference evidence="2 3" key="1">
    <citation type="submission" date="2024-07" db="EMBL/GenBank/DDBJ databases">
        <title>Draft sequence of the Neodothiora populina.</title>
        <authorList>
            <person name="Drown D.D."/>
            <person name="Schuette U.S."/>
            <person name="Buechlein A.B."/>
            <person name="Rusch D.R."/>
            <person name="Winton L.W."/>
            <person name="Adams G.A."/>
        </authorList>
    </citation>
    <scope>NUCLEOTIDE SEQUENCE [LARGE SCALE GENOMIC DNA]</scope>
    <source>
        <strain evidence="2 3">CPC 39397</strain>
    </source>
</reference>
<dbReference type="Proteomes" id="UP001562354">
    <property type="component" value="Unassembled WGS sequence"/>
</dbReference>
<accession>A0ABR3PC17</accession>
<dbReference type="InterPro" id="IPR014347">
    <property type="entry name" value="Tautomerase/MIF_sf"/>
</dbReference>
<dbReference type="GeneID" id="95980670"/>
<sequence length="165" mass="18429">MPAYEVEHICDLTEDEQDKIAETITNIHSETFATPKLFVNVRFTNIAHHVTYVAGKRRRTNRIFAHVRHGPSRTQSDYDGVSEAILGVWNTIVGPSKVDAELRLIMYFGSIVAGTEVGFHLPAAGGDANWITENLHAFQTRATEGDDDFSDMLEELKARGLVRSN</sequence>